<protein>
    <submittedName>
        <fullName evidence="1">Uncharacterized protein</fullName>
    </submittedName>
</protein>
<evidence type="ECO:0000313" key="1">
    <source>
        <dbReference type="EMBL" id="GAV28754.1"/>
    </source>
</evidence>
<reference evidence="1 2" key="1">
    <citation type="submission" date="2016-08" db="EMBL/GenBank/DDBJ databases">
        <title>Whole genome shotgun sequence of Pichia membranifaciens KS47-1.</title>
        <authorList>
            <person name="Konishi M."/>
            <person name="Ishida M."/>
            <person name="Arakawa T."/>
            <person name="Kato Y."/>
            <person name="Horiuchi J."/>
        </authorList>
    </citation>
    <scope>NUCLEOTIDE SEQUENCE [LARGE SCALE GENOMIC DNA]</scope>
    <source>
        <strain evidence="1 2">KS47-1</strain>
    </source>
</reference>
<name>A0A1Q2YGU1_9ASCO</name>
<accession>A0A1Q2YGU1</accession>
<gene>
    <name evidence="1" type="ORF">PMKS-002229</name>
</gene>
<comment type="caution">
    <text evidence="1">The sequence shown here is derived from an EMBL/GenBank/DDBJ whole genome shotgun (WGS) entry which is preliminary data.</text>
</comment>
<dbReference type="AlphaFoldDB" id="A0A1Q2YGU1"/>
<proteinExistence type="predicted"/>
<dbReference type="EMBL" id="BDGI01000085">
    <property type="protein sequence ID" value="GAV28754.1"/>
    <property type="molecule type" value="Genomic_DNA"/>
</dbReference>
<sequence>MRKVDEPIEGNELDQVFAGLQVVDQDVDDFRVVDDGILAGKVDSFIGVGVGAVGLIVRSLFPCESLDFMDLLNFLQEQLEEVFCDDSDILQGGLEVGDQRVEEGGQVGDQLEVWDGVKQDQPADDEQPRIGVGGIDALFQERDEFGEGEGLGGLDVVVLEVVAAFVLDGRILGLELAEVEDRNVVGRLVADDVLDQAVEDVCAVLDAVLHVGHQFAQDVKDLVEVDEDFTLSDLGNVVKRLAGVVADVWVVVTEAGDHRVDDAVEVLGELVRA</sequence>
<evidence type="ECO:0000313" key="2">
    <source>
        <dbReference type="Proteomes" id="UP000186136"/>
    </source>
</evidence>
<dbReference type="Proteomes" id="UP000186136">
    <property type="component" value="Unassembled WGS sequence"/>
</dbReference>
<keyword evidence="2" id="KW-1185">Reference proteome</keyword>
<organism evidence="1 2">
    <name type="scientific">Pichia membranifaciens</name>
    <dbReference type="NCBI Taxonomy" id="4926"/>
    <lineage>
        <taxon>Eukaryota</taxon>
        <taxon>Fungi</taxon>
        <taxon>Dikarya</taxon>
        <taxon>Ascomycota</taxon>
        <taxon>Saccharomycotina</taxon>
        <taxon>Pichiomycetes</taxon>
        <taxon>Pichiales</taxon>
        <taxon>Pichiaceae</taxon>
        <taxon>Pichia</taxon>
    </lineage>
</organism>